<dbReference type="SUPFAM" id="SSF53850">
    <property type="entry name" value="Periplasmic binding protein-like II"/>
    <property type="match status" value="1"/>
</dbReference>
<evidence type="ECO:0000313" key="7">
    <source>
        <dbReference type="EMBL" id="QBR01941.1"/>
    </source>
</evidence>
<dbReference type="InterPro" id="IPR058163">
    <property type="entry name" value="LysR-type_TF_proteobact-type"/>
</dbReference>
<evidence type="ECO:0000256" key="4">
    <source>
        <dbReference type="ARBA" id="ARBA00023163"/>
    </source>
</evidence>
<dbReference type="GO" id="GO:0003700">
    <property type="term" value="F:DNA-binding transcription factor activity"/>
    <property type="evidence" value="ECO:0007669"/>
    <property type="project" value="InterPro"/>
</dbReference>
<dbReference type="InterPro" id="IPR000847">
    <property type="entry name" value="LysR_HTH_N"/>
</dbReference>
<keyword evidence="2" id="KW-0805">Transcription regulation</keyword>
<keyword evidence="4" id="KW-0804">Transcription</keyword>
<evidence type="ECO:0000256" key="2">
    <source>
        <dbReference type="ARBA" id="ARBA00023015"/>
    </source>
</evidence>
<accession>A0A4P7CZX8</accession>
<dbReference type="InterPro" id="IPR005119">
    <property type="entry name" value="LysR_subst-bd"/>
</dbReference>
<dbReference type="Gene3D" id="3.40.190.290">
    <property type="match status" value="1"/>
</dbReference>
<dbReference type="EMBL" id="CP038150">
    <property type="protein sequence ID" value="QBR01941.1"/>
    <property type="molecule type" value="Genomic_DNA"/>
</dbReference>
<organism evidence="7 8">
    <name type="scientific">Paraburkholderia pallida</name>
    <dbReference type="NCBI Taxonomy" id="2547399"/>
    <lineage>
        <taxon>Bacteria</taxon>
        <taxon>Pseudomonadati</taxon>
        <taxon>Pseudomonadota</taxon>
        <taxon>Betaproteobacteria</taxon>
        <taxon>Burkholderiales</taxon>
        <taxon>Burkholderiaceae</taxon>
        <taxon>Paraburkholderia</taxon>
    </lineage>
</organism>
<reference evidence="7 8" key="1">
    <citation type="submission" date="2019-03" db="EMBL/GenBank/DDBJ databases">
        <title>Paraburkholderia sp. 7MH5, isolated from subtropical forest soil.</title>
        <authorList>
            <person name="Gao Z.-H."/>
            <person name="Qiu L.-H."/>
        </authorList>
    </citation>
    <scope>NUCLEOTIDE SEQUENCE [LARGE SCALE GENOMIC DNA]</scope>
    <source>
        <strain evidence="7 8">7MH5</strain>
    </source>
</reference>
<keyword evidence="8" id="KW-1185">Reference proteome</keyword>
<comment type="similarity">
    <text evidence="1">Belongs to the LysR transcriptional regulatory family.</text>
</comment>
<dbReference type="FunFam" id="1.10.10.10:FF:000001">
    <property type="entry name" value="LysR family transcriptional regulator"/>
    <property type="match status" value="1"/>
</dbReference>
<dbReference type="Proteomes" id="UP000295727">
    <property type="component" value="Chromosome 3"/>
</dbReference>
<evidence type="ECO:0000259" key="6">
    <source>
        <dbReference type="PROSITE" id="PS50931"/>
    </source>
</evidence>
<dbReference type="Pfam" id="PF03466">
    <property type="entry name" value="LysR_substrate"/>
    <property type="match status" value="1"/>
</dbReference>
<dbReference type="OrthoDB" id="9786526at2"/>
<feature type="region of interest" description="Disordered" evidence="5">
    <location>
        <begin position="312"/>
        <end position="337"/>
    </location>
</feature>
<dbReference type="PANTHER" id="PTHR30537:SF5">
    <property type="entry name" value="HTH-TYPE TRANSCRIPTIONAL ACTIVATOR TTDR-RELATED"/>
    <property type="match status" value="1"/>
</dbReference>
<gene>
    <name evidence="7" type="ORF">E1956_32930</name>
</gene>
<dbReference type="InterPro" id="IPR036390">
    <property type="entry name" value="WH_DNA-bd_sf"/>
</dbReference>
<feature type="domain" description="HTH lysR-type" evidence="6">
    <location>
        <begin position="5"/>
        <end position="60"/>
    </location>
</feature>
<proteinExistence type="inferred from homology"/>
<sequence length="337" mass="36424">MADFLNNLRTFVRVVEAGSFTAVANESDCTPGQVSRAVTSLEEELQALVLHRTTRHLSVTDVGTRFYERAKVILADIDSATDEARNATESPVGRIRVHSSPGLAYSEVATALASYQASFPAVSVELKIEQSMPGLVEEGYDLSVVSATQLPDSAYISQALGAAYSVLVSSADYIARHGLPRKLTDLADHALLQLESPVSAADEWHLQSADDTHLWTITRTPFRVNTPDALRAALFAGVGIGTLPTYTVADDLASGALVRVLPQYHLRPFTVFAVYPSRRYLDAKVRTLLEHLRATLSPALANAMEIVETFTGDATAPPASPPKRVAGTARKRPAKRK</sequence>
<name>A0A4P7CZX8_9BURK</name>
<dbReference type="GO" id="GO:0003677">
    <property type="term" value="F:DNA binding"/>
    <property type="evidence" value="ECO:0007669"/>
    <property type="project" value="UniProtKB-KW"/>
</dbReference>
<keyword evidence="3" id="KW-0238">DNA-binding</keyword>
<evidence type="ECO:0000313" key="8">
    <source>
        <dbReference type="Proteomes" id="UP000295727"/>
    </source>
</evidence>
<dbReference type="Gene3D" id="1.10.10.10">
    <property type="entry name" value="Winged helix-like DNA-binding domain superfamily/Winged helix DNA-binding domain"/>
    <property type="match status" value="1"/>
</dbReference>
<dbReference type="InterPro" id="IPR036388">
    <property type="entry name" value="WH-like_DNA-bd_sf"/>
</dbReference>
<dbReference type="KEGG" id="ppai:E1956_32930"/>
<dbReference type="CDD" id="cd08422">
    <property type="entry name" value="PBP2_CrgA_like"/>
    <property type="match status" value="1"/>
</dbReference>
<evidence type="ECO:0000256" key="3">
    <source>
        <dbReference type="ARBA" id="ARBA00023125"/>
    </source>
</evidence>
<dbReference type="SUPFAM" id="SSF46785">
    <property type="entry name" value="Winged helix' DNA-binding domain"/>
    <property type="match status" value="1"/>
</dbReference>
<evidence type="ECO:0000256" key="5">
    <source>
        <dbReference type="SAM" id="MobiDB-lite"/>
    </source>
</evidence>
<protein>
    <submittedName>
        <fullName evidence="7">LysR family transcriptional regulator</fullName>
    </submittedName>
</protein>
<dbReference type="RefSeq" id="WP_134757085.1">
    <property type="nucleotide sequence ID" value="NZ_CP038150.1"/>
</dbReference>
<evidence type="ECO:0000256" key="1">
    <source>
        <dbReference type="ARBA" id="ARBA00009437"/>
    </source>
</evidence>
<dbReference type="AlphaFoldDB" id="A0A4P7CZX8"/>
<dbReference type="PROSITE" id="PS50931">
    <property type="entry name" value="HTH_LYSR"/>
    <property type="match status" value="1"/>
</dbReference>
<dbReference type="Pfam" id="PF00126">
    <property type="entry name" value="HTH_1"/>
    <property type="match status" value="1"/>
</dbReference>
<dbReference type="PANTHER" id="PTHR30537">
    <property type="entry name" value="HTH-TYPE TRANSCRIPTIONAL REGULATOR"/>
    <property type="match status" value="1"/>
</dbReference>